<accession>A0A941DKR0</accession>
<feature type="domain" description="NAD-dependent epimerase/dehydratase" evidence="4">
    <location>
        <begin position="13"/>
        <end position="174"/>
    </location>
</feature>
<dbReference type="InterPro" id="IPR001509">
    <property type="entry name" value="Epimerase_deHydtase"/>
</dbReference>
<evidence type="ECO:0000259" key="4">
    <source>
        <dbReference type="Pfam" id="PF01370"/>
    </source>
</evidence>
<dbReference type="RefSeq" id="WP_212687097.1">
    <property type="nucleotide sequence ID" value="NZ_JAGSPN010000003.1"/>
</dbReference>
<reference evidence="5" key="1">
    <citation type="submission" date="2021-04" db="EMBL/GenBank/DDBJ databases">
        <title>novel species isolated from subtropical streams in China.</title>
        <authorList>
            <person name="Lu H."/>
        </authorList>
    </citation>
    <scope>NUCLEOTIDE SEQUENCE</scope>
    <source>
        <strain evidence="5">LFS511W</strain>
    </source>
</reference>
<dbReference type="AlphaFoldDB" id="A0A941DKR0"/>
<evidence type="ECO:0000313" key="5">
    <source>
        <dbReference type="EMBL" id="MBR7781755.1"/>
    </source>
</evidence>
<keyword evidence="6" id="KW-1185">Reference proteome</keyword>
<proteinExistence type="inferred from homology"/>
<dbReference type="SUPFAM" id="SSF51735">
    <property type="entry name" value="NAD(P)-binding Rossmann-fold domains"/>
    <property type="match status" value="1"/>
</dbReference>
<dbReference type="PANTHER" id="PTHR43103">
    <property type="entry name" value="NUCLEOSIDE-DIPHOSPHATE-SUGAR EPIMERASE"/>
    <property type="match status" value="1"/>
</dbReference>
<keyword evidence="2" id="KW-0560">Oxidoreductase</keyword>
<dbReference type="Pfam" id="PF01370">
    <property type="entry name" value="Epimerase"/>
    <property type="match status" value="1"/>
</dbReference>
<comment type="caution">
    <text evidence="5">The sequence shown here is derived from an EMBL/GenBank/DDBJ whole genome shotgun (WGS) entry which is preliminary data.</text>
</comment>
<dbReference type="Proteomes" id="UP000680067">
    <property type="component" value="Unassembled WGS sequence"/>
</dbReference>
<comment type="similarity">
    <text evidence="1">Belongs to the NAD(P)-dependent epimerase/dehydratase family.</text>
</comment>
<evidence type="ECO:0000256" key="2">
    <source>
        <dbReference type="ARBA" id="ARBA00023002"/>
    </source>
</evidence>
<keyword evidence="3" id="KW-0520">NAD</keyword>
<sequence length="274" mass="30234">MTTQTAAKPFRRILLTGAAGGLGKILRERLKAWTDTLVVSDLSDLGPAQAGEEVVQCDLADKAAVLAMVKDVELILHFGGISVEASFEDILRANIQGTYNIYEAAHKHGVKRVIFASSNHTIGYYKTTDQLTASMPPRPDGMYGVSKCFGESLSRYYYDRTGLETVCVRIGSAFPAPANRRMLTTYLSYDDLFELLRCAAMTPRVGHTIVFGASDNREKWWDNREAAHLGFRPKDSSEPFVHLFPDSGNYPAADDVTTMYQGGGFILTGPQYKD</sequence>
<evidence type="ECO:0000313" key="6">
    <source>
        <dbReference type="Proteomes" id="UP000680067"/>
    </source>
</evidence>
<protein>
    <submittedName>
        <fullName evidence="5">NAD(P)-dependent oxidoreductase</fullName>
    </submittedName>
</protein>
<evidence type="ECO:0000256" key="3">
    <source>
        <dbReference type="ARBA" id="ARBA00023027"/>
    </source>
</evidence>
<dbReference type="GO" id="GO:0016491">
    <property type="term" value="F:oxidoreductase activity"/>
    <property type="evidence" value="ECO:0007669"/>
    <property type="project" value="UniProtKB-KW"/>
</dbReference>
<evidence type="ECO:0000256" key="1">
    <source>
        <dbReference type="ARBA" id="ARBA00007637"/>
    </source>
</evidence>
<name>A0A941DKR0_9BURK</name>
<dbReference type="PANTHER" id="PTHR43103:SF5">
    <property type="entry name" value="4-EPIMERASE, PUTATIVE (AFU_ORTHOLOGUE AFUA_7G00360)-RELATED"/>
    <property type="match status" value="1"/>
</dbReference>
<dbReference type="Gene3D" id="3.40.50.720">
    <property type="entry name" value="NAD(P)-binding Rossmann-like Domain"/>
    <property type="match status" value="1"/>
</dbReference>
<gene>
    <name evidence="5" type="ORF">KDM89_06360</name>
</gene>
<dbReference type="EMBL" id="JAGSPN010000003">
    <property type="protein sequence ID" value="MBR7781755.1"/>
    <property type="molecule type" value="Genomic_DNA"/>
</dbReference>
<dbReference type="InterPro" id="IPR036291">
    <property type="entry name" value="NAD(P)-bd_dom_sf"/>
</dbReference>
<organism evidence="5 6">
    <name type="scientific">Undibacterium luofuense</name>
    <dbReference type="NCBI Taxonomy" id="2828733"/>
    <lineage>
        <taxon>Bacteria</taxon>
        <taxon>Pseudomonadati</taxon>
        <taxon>Pseudomonadota</taxon>
        <taxon>Betaproteobacteria</taxon>
        <taxon>Burkholderiales</taxon>
        <taxon>Oxalobacteraceae</taxon>
        <taxon>Undibacterium</taxon>
    </lineage>
</organism>